<evidence type="ECO:0000256" key="1">
    <source>
        <dbReference type="SAM" id="MobiDB-lite"/>
    </source>
</evidence>
<protein>
    <submittedName>
        <fullName evidence="2">Uncharacterized protein</fullName>
    </submittedName>
</protein>
<evidence type="ECO:0000313" key="2">
    <source>
        <dbReference type="EMBL" id="KKA24495.1"/>
    </source>
</evidence>
<dbReference type="RefSeq" id="XP_013331107.1">
    <property type="nucleotide sequence ID" value="XM_013475653.1"/>
</dbReference>
<feature type="region of interest" description="Disordered" evidence="1">
    <location>
        <begin position="177"/>
        <end position="218"/>
    </location>
</feature>
<accession>A0A0F4Z296</accession>
<name>A0A0F4Z296_RASE3</name>
<gene>
    <name evidence="2" type="ORF">T310_1524</name>
</gene>
<dbReference type="GeneID" id="25313875"/>
<evidence type="ECO:0000313" key="3">
    <source>
        <dbReference type="Proteomes" id="UP000053958"/>
    </source>
</evidence>
<comment type="caution">
    <text evidence="2">The sequence shown here is derived from an EMBL/GenBank/DDBJ whole genome shotgun (WGS) entry which is preliminary data.</text>
</comment>
<dbReference type="AlphaFoldDB" id="A0A0F4Z296"/>
<proteinExistence type="predicted"/>
<reference evidence="2 3" key="1">
    <citation type="submission" date="2015-04" db="EMBL/GenBank/DDBJ databases">
        <authorList>
            <person name="Heijne W.H."/>
            <person name="Fedorova N.D."/>
            <person name="Nierman W.C."/>
            <person name="Vollebregt A.W."/>
            <person name="Zhao Z."/>
            <person name="Wu L."/>
            <person name="Kumar M."/>
            <person name="Stam H."/>
            <person name="van den Berg M.A."/>
            <person name="Pel H.J."/>
        </authorList>
    </citation>
    <scope>NUCLEOTIDE SEQUENCE [LARGE SCALE GENOMIC DNA]</scope>
    <source>
        <strain evidence="2 3">CBS 393.64</strain>
    </source>
</reference>
<dbReference type="Proteomes" id="UP000053958">
    <property type="component" value="Unassembled WGS sequence"/>
</dbReference>
<sequence>MSQELLASHRERIFLPLGKASGRHVSKGAKMRQTDGDYGHQDKMPSLSRASVPSQCHEIHICIYMTCSMLPSVFFNLSEIPRMPPVYHQSTRVLDRNKVLSEKRVGASRPNERIDGEWSRSDDRRSDLMNLPFNSSINNKSIIILITSPRRTGIPMPIPTPHLHDSHAAVVQTPARGRNRDFTSAGPMPSDSSESSSRCKPGGYLMSEMGLQRSNQTG</sequence>
<organism evidence="2 3">
    <name type="scientific">Rasamsonia emersonii (strain ATCC 16479 / CBS 393.64 / IMI 116815)</name>
    <dbReference type="NCBI Taxonomy" id="1408163"/>
    <lineage>
        <taxon>Eukaryota</taxon>
        <taxon>Fungi</taxon>
        <taxon>Dikarya</taxon>
        <taxon>Ascomycota</taxon>
        <taxon>Pezizomycotina</taxon>
        <taxon>Eurotiomycetes</taxon>
        <taxon>Eurotiomycetidae</taxon>
        <taxon>Eurotiales</taxon>
        <taxon>Trichocomaceae</taxon>
        <taxon>Rasamsonia</taxon>
    </lineage>
</organism>
<dbReference type="EMBL" id="LASV01000061">
    <property type="protein sequence ID" value="KKA24495.1"/>
    <property type="molecule type" value="Genomic_DNA"/>
</dbReference>
<keyword evidence="3" id="KW-1185">Reference proteome</keyword>